<keyword evidence="6" id="KW-0548">Nucleotidyltransferase</keyword>
<name>A0A5C6F1Y3_9BACT</name>
<comment type="cofactor">
    <cofactor evidence="1">
        <name>Mg(2+)</name>
        <dbReference type="ChEBI" id="CHEBI:18420"/>
    </cofactor>
</comment>
<proteinExistence type="predicted"/>
<dbReference type="InterPro" id="IPR015797">
    <property type="entry name" value="NUDIX_hydrolase-like_dom_sf"/>
</dbReference>
<comment type="caution">
    <text evidence="6">The sequence shown here is derived from an EMBL/GenBank/DDBJ whole genome shotgun (WGS) entry which is preliminary data.</text>
</comment>
<dbReference type="GO" id="GO:0005829">
    <property type="term" value="C:cytosol"/>
    <property type="evidence" value="ECO:0007669"/>
    <property type="project" value="TreeGrafter"/>
</dbReference>
<keyword evidence="2" id="KW-0479">Metal-binding</keyword>
<keyword evidence="3 6" id="KW-0378">Hydrolase</keyword>
<keyword evidence="4" id="KW-0460">Magnesium</keyword>
<dbReference type="Pfam" id="PF00293">
    <property type="entry name" value="NUDIX"/>
    <property type="match status" value="1"/>
</dbReference>
<evidence type="ECO:0000259" key="5">
    <source>
        <dbReference type="PROSITE" id="PS51462"/>
    </source>
</evidence>
<dbReference type="InterPro" id="IPR020476">
    <property type="entry name" value="Nudix_hydrolase"/>
</dbReference>
<evidence type="ECO:0000313" key="7">
    <source>
        <dbReference type="Proteomes" id="UP000317977"/>
    </source>
</evidence>
<evidence type="ECO:0000256" key="3">
    <source>
        <dbReference type="ARBA" id="ARBA00022801"/>
    </source>
</evidence>
<dbReference type="PRINTS" id="PR00502">
    <property type="entry name" value="NUDIXFAMILY"/>
</dbReference>
<dbReference type="Gene3D" id="3.90.79.10">
    <property type="entry name" value="Nucleoside Triphosphate Pyrophosphohydrolase"/>
    <property type="match status" value="1"/>
</dbReference>
<dbReference type="Proteomes" id="UP000317977">
    <property type="component" value="Unassembled WGS sequence"/>
</dbReference>
<dbReference type="AlphaFoldDB" id="A0A5C6F1Y3"/>
<keyword evidence="7" id="KW-1185">Reference proteome</keyword>
<sequence length="177" mass="19870">MSDIPVEAAYAFCPRCGIENNDIGSIPFHCSSCEATLFFGPVAAVGGLIVNQRNELLFVRRARNPGLGKWGLPGGFVDRDESVEEALAREVLEETSLKVRQARYLMSRPNRYAYRGMISPVVDFFFECQVHSLVDLSLAADELDHHIWVRPGAEHLGNMAFESNRIAVELWMQENPE</sequence>
<evidence type="ECO:0000256" key="4">
    <source>
        <dbReference type="ARBA" id="ARBA00022842"/>
    </source>
</evidence>
<keyword evidence="6" id="KW-0808">Transferase</keyword>
<dbReference type="OrthoDB" id="9786141at2"/>
<dbReference type="GO" id="GO:0035529">
    <property type="term" value="F:NADH pyrophosphatase activity"/>
    <property type="evidence" value="ECO:0007669"/>
    <property type="project" value="TreeGrafter"/>
</dbReference>
<reference evidence="6 7" key="1">
    <citation type="submission" date="2019-02" db="EMBL/GenBank/DDBJ databases">
        <title>Deep-cultivation of Planctomycetes and their phenomic and genomic characterization uncovers novel biology.</title>
        <authorList>
            <person name="Wiegand S."/>
            <person name="Jogler M."/>
            <person name="Boedeker C."/>
            <person name="Pinto D."/>
            <person name="Vollmers J."/>
            <person name="Rivas-Marin E."/>
            <person name="Kohn T."/>
            <person name="Peeters S.H."/>
            <person name="Heuer A."/>
            <person name="Rast P."/>
            <person name="Oberbeckmann S."/>
            <person name="Bunk B."/>
            <person name="Jeske O."/>
            <person name="Meyerdierks A."/>
            <person name="Storesund J.E."/>
            <person name="Kallscheuer N."/>
            <person name="Luecker S."/>
            <person name="Lage O.M."/>
            <person name="Pohl T."/>
            <person name="Merkel B.J."/>
            <person name="Hornburger P."/>
            <person name="Mueller R.-W."/>
            <person name="Bruemmer F."/>
            <person name="Labrenz M."/>
            <person name="Spormann A.M."/>
            <person name="Op Den Camp H."/>
            <person name="Overmann J."/>
            <person name="Amann R."/>
            <person name="Jetten M.S.M."/>
            <person name="Mascher T."/>
            <person name="Medema M.H."/>
            <person name="Devos D.P."/>
            <person name="Kaster A.-K."/>
            <person name="Ovreas L."/>
            <person name="Rohde M."/>
            <person name="Galperin M.Y."/>
            <person name="Jogler C."/>
        </authorList>
    </citation>
    <scope>NUCLEOTIDE SEQUENCE [LARGE SCALE GENOMIC DNA]</scope>
    <source>
        <strain evidence="6 7">Poly59</strain>
    </source>
</reference>
<dbReference type="InterPro" id="IPR050241">
    <property type="entry name" value="NAD-cap_RNA_hydrolase_NudC"/>
</dbReference>
<gene>
    <name evidence="6" type="ORF">Poly59_16660</name>
</gene>
<dbReference type="InterPro" id="IPR000086">
    <property type="entry name" value="NUDIX_hydrolase_dom"/>
</dbReference>
<dbReference type="PANTHER" id="PTHR42904">
    <property type="entry name" value="NUDIX HYDROLASE, NUDC SUBFAMILY"/>
    <property type="match status" value="1"/>
</dbReference>
<protein>
    <submittedName>
        <fullName evidence="6">Bifunctional NMN adenylyltransferase/Nudix hydrolase</fullName>
    </submittedName>
</protein>
<dbReference type="PANTHER" id="PTHR42904:SF12">
    <property type="entry name" value="ADP-RIBOSE PYROPHOSPHATASE-RELATED"/>
    <property type="match status" value="1"/>
</dbReference>
<accession>A0A5C6F1Y3</accession>
<dbReference type="GO" id="GO:0046872">
    <property type="term" value="F:metal ion binding"/>
    <property type="evidence" value="ECO:0007669"/>
    <property type="project" value="UniProtKB-KW"/>
</dbReference>
<dbReference type="CDD" id="cd04681">
    <property type="entry name" value="NUDIX_Hydrolase"/>
    <property type="match status" value="1"/>
</dbReference>
<evidence type="ECO:0000256" key="1">
    <source>
        <dbReference type="ARBA" id="ARBA00001946"/>
    </source>
</evidence>
<dbReference type="RefSeq" id="WP_146533569.1">
    <property type="nucleotide sequence ID" value="NZ_SJPX01000002.1"/>
</dbReference>
<organism evidence="6 7">
    <name type="scientific">Rubripirellula reticaptiva</name>
    <dbReference type="NCBI Taxonomy" id="2528013"/>
    <lineage>
        <taxon>Bacteria</taxon>
        <taxon>Pseudomonadati</taxon>
        <taxon>Planctomycetota</taxon>
        <taxon>Planctomycetia</taxon>
        <taxon>Pirellulales</taxon>
        <taxon>Pirellulaceae</taxon>
        <taxon>Rubripirellula</taxon>
    </lineage>
</organism>
<dbReference type="PROSITE" id="PS51462">
    <property type="entry name" value="NUDIX"/>
    <property type="match status" value="1"/>
</dbReference>
<dbReference type="EMBL" id="SJPX01000002">
    <property type="protein sequence ID" value="TWU55368.1"/>
    <property type="molecule type" value="Genomic_DNA"/>
</dbReference>
<feature type="domain" description="Nudix hydrolase" evidence="5">
    <location>
        <begin position="40"/>
        <end position="174"/>
    </location>
</feature>
<dbReference type="GO" id="GO:0016779">
    <property type="term" value="F:nucleotidyltransferase activity"/>
    <property type="evidence" value="ECO:0007669"/>
    <property type="project" value="UniProtKB-KW"/>
</dbReference>
<dbReference type="SUPFAM" id="SSF55811">
    <property type="entry name" value="Nudix"/>
    <property type="match status" value="1"/>
</dbReference>
<evidence type="ECO:0000256" key="2">
    <source>
        <dbReference type="ARBA" id="ARBA00022723"/>
    </source>
</evidence>
<dbReference type="GO" id="GO:0019677">
    <property type="term" value="P:NAD+ catabolic process"/>
    <property type="evidence" value="ECO:0007669"/>
    <property type="project" value="TreeGrafter"/>
</dbReference>
<dbReference type="GO" id="GO:0006742">
    <property type="term" value="P:NADP+ catabolic process"/>
    <property type="evidence" value="ECO:0007669"/>
    <property type="project" value="TreeGrafter"/>
</dbReference>
<evidence type="ECO:0000313" key="6">
    <source>
        <dbReference type="EMBL" id="TWU55368.1"/>
    </source>
</evidence>